<feature type="compositionally biased region" description="Low complexity" evidence="1">
    <location>
        <begin position="230"/>
        <end position="249"/>
    </location>
</feature>
<evidence type="ECO:0000256" key="1">
    <source>
        <dbReference type="SAM" id="MobiDB-lite"/>
    </source>
</evidence>
<sequence>MPVTPGRISRWSSPANPELPINSSEKKVDQLGKRTPNAEYMKKELSVSNSGPSMLRTSNKSQAAATKSTSWDSYTSSLNQKSNASSKNSLKVPAYSRNTPMTPATAQRRMAWNLSALGVLYGLPMLWPGLIDIYYMMLEKLVTLSSLPGESDELIDSVLVWLRYALTLVFALNVVEAFTVRPSSAKVEPGPTEVGVALARSTSNGSPLTRADIPLRRRPSGVPSPVTPASPQSSAISSSSPSLRSVDSPNNRPFSTKPFGIGQGRPTTPFSKRIPSRTPDRRTPSHHDVYSVRKVSRSPSVFSASPGLRGDQGTLYMSRDLLADDAYEVEKALQQLR</sequence>
<feature type="compositionally biased region" description="Polar residues" evidence="1">
    <location>
        <begin position="46"/>
        <end position="89"/>
    </location>
</feature>
<evidence type="ECO:0000256" key="2">
    <source>
        <dbReference type="SAM" id="Phobius"/>
    </source>
</evidence>
<protein>
    <recommendedName>
        <fullName evidence="5">Nucleoporin POM34</fullName>
    </recommendedName>
</protein>
<feature type="compositionally biased region" description="Basic and acidic residues" evidence="1">
    <location>
        <begin position="278"/>
        <end position="290"/>
    </location>
</feature>
<evidence type="ECO:0000313" key="4">
    <source>
        <dbReference type="Proteomes" id="UP001214628"/>
    </source>
</evidence>
<accession>A0AAF0FDK4</accession>
<keyword evidence="2" id="KW-1133">Transmembrane helix</keyword>
<evidence type="ECO:0000313" key="3">
    <source>
        <dbReference type="EMBL" id="WFD44276.1"/>
    </source>
</evidence>
<organism evidence="3 4">
    <name type="scientific">Malassezia psittaci</name>
    <dbReference type="NCBI Taxonomy" id="1821823"/>
    <lineage>
        <taxon>Eukaryota</taxon>
        <taxon>Fungi</taxon>
        <taxon>Dikarya</taxon>
        <taxon>Basidiomycota</taxon>
        <taxon>Ustilaginomycotina</taxon>
        <taxon>Malasseziomycetes</taxon>
        <taxon>Malasseziales</taxon>
        <taxon>Malasseziaceae</taxon>
        <taxon>Malassezia</taxon>
    </lineage>
</organism>
<keyword evidence="2" id="KW-0812">Transmembrane</keyword>
<dbReference type="Proteomes" id="UP001214628">
    <property type="component" value="Chromosome 4"/>
</dbReference>
<keyword evidence="4" id="KW-1185">Reference proteome</keyword>
<keyword evidence="2" id="KW-0472">Membrane</keyword>
<gene>
    <name evidence="3" type="ORF">MPSI1_002942</name>
</gene>
<reference evidence="3" key="1">
    <citation type="submission" date="2023-02" db="EMBL/GenBank/DDBJ databases">
        <title>Mating type loci evolution in Malassezia.</title>
        <authorList>
            <person name="Coelho M.A."/>
        </authorList>
    </citation>
    <scope>NUCLEOTIDE SEQUENCE</scope>
    <source>
        <strain evidence="3">CBS 14136</strain>
    </source>
</reference>
<evidence type="ECO:0008006" key="5">
    <source>
        <dbReference type="Google" id="ProtNLM"/>
    </source>
</evidence>
<dbReference type="AlphaFoldDB" id="A0AAF0FDK4"/>
<dbReference type="EMBL" id="CP118378">
    <property type="protein sequence ID" value="WFD44276.1"/>
    <property type="molecule type" value="Genomic_DNA"/>
</dbReference>
<proteinExistence type="predicted"/>
<feature type="transmembrane region" description="Helical" evidence="2">
    <location>
        <begin position="117"/>
        <end position="138"/>
    </location>
</feature>
<name>A0AAF0FDK4_9BASI</name>
<feature type="region of interest" description="Disordered" evidence="1">
    <location>
        <begin position="1"/>
        <end position="98"/>
    </location>
</feature>
<feature type="region of interest" description="Disordered" evidence="1">
    <location>
        <begin position="197"/>
        <end position="290"/>
    </location>
</feature>